<keyword evidence="1 2" id="KW-0238">DNA-binding</keyword>
<dbReference type="InterPro" id="IPR001647">
    <property type="entry name" value="HTH_TetR"/>
</dbReference>
<name>A0ABX1JCG9_9PSEU</name>
<dbReference type="PANTHER" id="PTHR30055:SF160">
    <property type="entry name" value="TRANSCRIPTIONAL REGULATORY PROTEIN (PROBABLY ASNC-FAMILY)-RELATED"/>
    <property type="match status" value="1"/>
</dbReference>
<feature type="DNA-binding region" description="H-T-H motif" evidence="2">
    <location>
        <begin position="37"/>
        <end position="56"/>
    </location>
</feature>
<dbReference type="Proteomes" id="UP000715441">
    <property type="component" value="Unassembled WGS sequence"/>
</dbReference>
<dbReference type="EMBL" id="JAAXLS010000029">
    <property type="protein sequence ID" value="NKQ56936.1"/>
    <property type="molecule type" value="Genomic_DNA"/>
</dbReference>
<dbReference type="PANTHER" id="PTHR30055">
    <property type="entry name" value="HTH-TYPE TRANSCRIPTIONAL REGULATOR RUTR"/>
    <property type="match status" value="1"/>
</dbReference>
<feature type="domain" description="HTH tetR-type" evidence="3">
    <location>
        <begin position="14"/>
        <end position="74"/>
    </location>
</feature>
<dbReference type="SUPFAM" id="SSF46689">
    <property type="entry name" value="Homeodomain-like"/>
    <property type="match status" value="1"/>
</dbReference>
<proteinExistence type="predicted"/>
<dbReference type="InterPro" id="IPR050109">
    <property type="entry name" value="HTH-type_TetR-like_transc_reg"/>
</dbReference>
<evidence type="ECO:0000256" key="1">
    <source>
        <dbReference type="ARBA" id="ARBA00023125"/>
    </source>
</evidence>
<sequence length="207" mass="22199">MSPQPASRLSRGSRPSDDQLLDGACAVFAQVGVAAASMEQIADAARCTKPTLYAHFRSKHSIYLAALRREVDRLEAWLFRAYDEAAGRPPHEEIHAAMAAIFDYAEQQPDGFRLIFTTEAEGHLAVVTELAASITTKIAELIRTALAAHGHEPACDLHAVAGLTVGTAIAGVQQAFQAPPQKARELLELAARYTEHALTGLALPPPV</sequence>
<dbReference type="Gene3D" id="1.10.357.10">
    <property type="entry name" value="Tetracycline Repressor, domain 2"/>
    <property type="match status" value="1"/>
</dbReference>
<dbReference type="Pfam" id="PF00440">
    <property type="entry name" value="TetR_N"/>
    <property type="match status" value="1"/>
</dbReference>
<protein>
    <submittedName>
        <fullName evidence="4">TetR/AcrR family transcriptional regulator</fullName>
    </submittedName>
</protein>
<dbReference type="SUPFAM" id="SSF48498">
    <property type="entry name" value="Tetracyclin repressor-like, C-terminal domain"/>
    <property type="match status" value="1"/>
</dbReference>
<keyword evidence="5" id="KW-1185">Reference proteome</keyword>
<organism evidence="4 5">
    <name type="scientific">Amycolatopsis acididurans</name>
    <dbReference type="NCBI Taxonomy" id="2724524"/>
    <lineage>
        <taxon>Bacteria</taxon>
        <taxon>Bacillati</taxon>
        <taxon>Actinomycetota</taxon>
        <taxon>Actinomycetes</taxon>
        <taxon>Pseudonocardiales</taxon>
        <taxon>Pseudonocardiaceae</taxon>
        <taxon>Amycolatopsis</taxon>
    </lineage>
</organism>
<dbReference type="PRINTS" id="PR00455">
    <property type="entry name" value="HTHTETR"/>
</dbReference>
<evidence type="ECO:0000313" key="4">
    <source>
        <dbReference type="EMBL" id="NKQ56936.1"/>
    </source>
</evidence>
<evidence type="ECO:0000259" key="3">
    <source>
        <dbReference type="PROSITE" id="PS50977"/>
    </source>
</evidence>
<dbReference type="PROSITE" id="PS50977">
    <property type="entry name" value="HTH_TETR_2"/>
    <property type="match status" value="1"/>
</dbReference>
<gene>
    <name evidence="4" type="ORF">HFP15_29115</name>
</gene>
<accession>A0ABX1JCG9</accession>
<evidence type="ECO:0000313" key="5">
    <source>
        <dbReference type="Proteomes" id="UP000715441"/>
    </source>
</evidence>
<dbReference type="InterPro" id="IPR009057">
    <property type="entry name" value="Homeodomain-like_sf"/>
</dbReference>
<reference evidence="4 5" key="1">
    <citation type="submission" date="2020-04" db="EMBL/GenBank/DDBJ databases">
        <title>Novel species.</title>
        <authorList>
            <person name="Teo W.F.A."/>
            <person name="Lipun K."/>
            <person name="Srisuk N."/>
            <person name="Duangmal K."/>
        </authorList>
    </citation>
    <scope>NUCLEOTIDE SEQUENCE [LARGE SCALE GENOMIC DNA]</scope>
    <source>
        <strain evidence="4 5">K13G38</strain>
    </source>
</reference>
<comment type="caution">
    <text evidence="4">The sequence shown here is derived from an EMBL/GenBank/DDBJ whole genome shotgun (WGS) entry which is preliminary data.</text>
</comment>
<dbReference type="InterPro" id="IPR036271">
    <property type="entry name" value="Tet_transcr_reg_TetR-rel_C_sf"/>
</dbReference>
<evidence type="ECO:0000256" key="2">
    <source>
        <dbReference type="PROSITE-ProRule" id="PRU00335"/>
    </source>
</evidence>